<dbReference type="PRINTS" id="PR00463">
    <property type="entry name" value="EP450I"/>
</dbReference>
<dbReference type="GO" id="GO:0005506">
    <property type="term" value="F:iron ion binding"/>
    <property type="evidence" value="ECO:0007669"/>
    <property type="project" value="InterPro"/>
</dbReference>
<reference evidence="14" key="1">
    <citation type="submission" date="2016-06" db="UniProtKB">
        <authorList>
            <consortium name="WormBaseParasite"/>
        </authorList>
    </citation>
    <scope>IDENTIFICATION</scope>
</reference>
<keyword evidence="11" id="KW-0472">Membrane</keyword>
<evidence type="ECO:0000256" key="9">
    <source>
        <dbReference type="PIRSR" id="PIRSR602401-1"/>
    </source>
</evidence>
<dbReference type="PANTHER" id="PTHR24302">
    <property type="entry name" value="CYTOCHROME P450 FAMILY 3"/>
    <property type="match status" value="1"/>
</dbReference>
<organism evidence="13 14">
    <name type="scientific">Toxocara canis</name>
    <name type="common">Canine roundworm</name>
    <dbReference type="NCBI Taxonomy" id="6265"/>
    <lineage>
        <taxon>Eukaryota</taxon>
        <taxon>Metazoa</taxon>
        <taxon>Ecdysozoa</taxon>
        <taxon>Nematoda</taxon>
        <taxon>Chromadorea</taxon>
        <taxon>Rhabditida</taxon>
        <taxon>Spirurina</taxon>
        <taxon>Ascaridomorpha</taxon>
        <taxon>Ascaridoidea</taxon>
        <taxon>Toxocaridae</taxon>
        <taxon>Toxocara</taxon>
    </lineage>
</organism>
<evidence type="ECO:0000313" key="12">
    <source>
        <dbReference type="EMBL" id="VDM44257.1"/>
    </source>
</evidence>
<dbReference type="InterPro" id="IPR017972">
    <property type="entry name" value="Cyt_P450_CS"/>
</dbReference>
<dbReference type="Proteomes" id="UP000050794">
    <property type="component" value="Unassembled WGS sequence"/>
</dbReference>
<dbReference type="InterPro" id="IPR050705">
    <property type="entry name" value="Cytochrome_P450_3A"/>
</dbReference>
<evidence type="ECO:0000256" key="5">
    <source>
        <dbReference type="ARBA" id="ARBA00023002"/>
    </source>
</evidence>
<dbReference type="EMBL" id="UYWY01021488">
    <property type="protein sequence ID" value="VDM44257.1"/>
    <property type="molecule type" value="Genomic_DNA"/>
</dbReference>
<evidence type="ECO:0000256" key="1">
    <source>
        <dbReference type="ARBA" id="ARBA00001971"/>
    </source>
</evidence>
<keyword evidence="13" id="KW-1185">Reference proteome</keyword>
<dbReference type="AlphaFoldDB" id="A0A183UWR6"/>
<dbReference type="InterPro" id="IPR001128">
    <property type="entry name" value="Cyt_P450"/>
</dbReference>
<keyword evidence="5 10" id="KW-0560">Oxidoreductase</keyword>
<sequence>MIGFGEAAFVFFAPACLSFAIGHVTIGTAASIIALFAYFVWTKRVNDYWIRRGVPAPKPNFLFGNFLQMGKGIHLYDIENARKYGPIYGGSFLGLRELNVCDADMLKHILIQDFPAFPDRMVGSFFFTFVAFQIKVINRFFNEENHKLGDFFVGNQTIRKHMVNVMRDQRWKDVKKTITPAFTPRRIEKVFFRFFCNLSMDVIAQCAFGVDLGTQRYERQSDFMYYALRIFETSFVDWRIMFLTLFPNVARLCEKIFNFQLIANYSDVFFEDGIRRIIEQRRNNPNRKYDDFLQLLMDTVSERGGTEDDGGENNDALAGGKKVVLSELELVAQGYLFLVVGFQTISATLQFVAYSLASNPHVQEIAYKEIMDVVGTKESIEYDDVMKMPYIEQVMNETLRMYPPVSRCIGIMVLALRNDRKCRSDITLNGITIEKDTFVFVPTFAVHYDERNYPNPHVFDPDRFSPSEKVKRNPFTFVPFGIGPRSCIGQRFAQIEIRLALAYLLHKFRFSISEEFLVGTAKK</sequence>
<gene>
    <name evidence="12" type="ORF">TCNE_LOCUS12936</name>
</gene>
<dbReference type="InterPro" id="IPR002401">
    <property type="entry name" value="Cyt_P450_E_grp-I"/>
</dbReference>
<dbReference type="PROSITE" id="PS00086">
    <property type="entry name" value="CYTOCHROME_P450"/>
    <property type="match status" value="1"/>
</dbReference>
<evidence type="ECO:0000256" key="7">
    <source>
        <dbReference type="ARBA" id="ARBA00023033"/>
    </source>
</evidence>
<dbReference type="FunFam" id="1.10.630.10:FF:000182">
    <property type="entry name" value="Cytochrome P450 3A4"/>
    <property type="match status" value="1"/>
</dbReference>
<dbReference type="WBParaSite" id="TCNE_0001293601-mRNA-1">
    <property type="protein sequence ID" value="TCNE_0001293601-mRNA-1"/>
    <property type="gene ID" value="TCNE_0001293601"/>
</dbReference>
<keyword evidence="11" id="KW-1133">Transmembrane helix</keyword>
<evidence type="ECO:0000256" key="3">
    <source>
        <dbReference type="ARBA" id="ARBA00022617"/>
    </source>
</evidence>
<dbReference type="SUPFAM" id="SSF48264">
    <property type="entry name" value="Cytochrome P450"/>
    <property type="match status" value="1"/>
</dbReference>
<comment type="function">
    <text evidence="8">Cytochromes P450 are a group of heme-thiolate monooxygenases. They oxidize a variety of structurally unrelated compounds, including steroids, fatty acids, and xenobiotics.</text>
</comment>
<keyword evidence="4 9" id="KW-0479">Metal-binding</keyword>
<dbReference type="PRINTS" id="PR00385">
    <property type="entry name" value="P450"/>
</dbReference>
<comment type="cofactor">
    <cofactor evidence="1 9">
        <name>heme</name>
        <dbReference type="ChEBI" id="CHEBI:30413"/>
    </cofactor>
</comment>
<dbReference type="GO" id="GO:0016705">
    <property type="term" value="F:oxidoreductase activity, acting on paired donors, with incorporation or reduction of molecular oxygen"/>
    <property type="evidence" value="ECO:0007669"/>
    <property type="project" value="InterPro"/>
</dbReference>
<accession>A0A183UWR6</accession>
<feature type="binding site" description="axial binding residue" evidence="9">
    <location>
        <position position="487"/>
    </location>
    <ligand>
        <name>heme</name>
        <dbReference type="ChEBI" id="CHEBI:30413"/>
    </ligand>
    <ligandPart>
        <name>Fe</name>
        <dbReference type="ChEBI" id="CHEBI:18248"/>
    </ligandPart>
</feature>
<dbReference type="Gene3D" id="1.10.630.10">
    <property type="entry name" value="Cytochrome P450"/>
    <property type="match status" value="1"/>
</dbReference>
<evidence type="ECO:0000256" key="2">
    <source>
        <dbReference type="ARBA" id="ARBA00010617"/>
    </source>
</evidence>
<keyword evidence="6 9" id="KW-0408">Iron</keyword>
<keyword evidence="3 9" id="KW-0349">Heme</keyword>
<evidence type="ECO:0000256" key="4">
    <source>
        <dbReference type="ARBA" id="ARBA00022723"/>
    </source>
</evidence>
<proteinExistence type="inferred from homology"/>
<dbReference type="PANTHER" id="PTHR24302:SF15">
    <property type="entry name" value="FATTY-ACID PEROXYGENASE"/>
    <property type="match status" value="1"/>
</dbReference>
<evidence type="ECO:0000313" key="13">
    <source>
        <dbReference type="Proteomes" id="UP000050794"/>
    </source>
</evidence>
<dbReference type="GO" id="GO:0008395">
    <property type="term" value="F:steroid hydroxylase activity"/>
    <property type="evidence" value="ECO:0007669"/>
    <property type="project" value="TreeGrafter"/>
</dbReference>
<dbReference type="InterPro" id="IPR036396">
    <property type="entry name" value="Cyt_P450_sf"/>
</dbReference>
<evidence type="ECO:0000256" key="10">
    <source>
        <dbReference type="RuleBase" id="RU000461"/>
    </source>
</evidence>
<reference evidence="12 13" key="2">
    <citation type="submission" date="2018-11" db="EMBL/GenBank/DDBJ databases">
        <authorList>
            <consortium name="Pathogen Informatics"/>
        </authorList>
    </citation>
    <scope>NUCLEOTIDE SEQUENCE [LARGE SCALE GENOMIC DNA]</scope>
</reference>
<evidence type="ECO:0000256" key="8">
    <source>
        <dbReference type="ARBA" id="ARBA00043906"/>
    </source>
</evidence>
<keyword evidence="11" id="KW-0812">Transmembrane</keyword>
<feature type="transmembrane region" description="Helical" evidence="11">
    <location>
        <begin position="12"/>
        <end position="41"/>
    </location>
</feature>
<evidence type="ECO:0000256" key="11">
    <source>
        <dbReference type="SAM" id="Phobius"/>
    </source>
</evidence>
<dbReference type="Pfam" id="PF00067">
    <property type="entry name" value="p450"/>
    <property type="match status" value="1"/>
</dbReference>
<comment type="similarity">
    <text evidence="2 10">Belongs to the cytochrome P450 family.</text>
</comment>
<evidence type="ECO:0000313" key="14">
    <source>
        <dbReference type="WBParaSite" id="TCNE_0001293601-mRNA-1"/>
    </source>
</evidence>
<keyword evidence="7 10" id="KW-0503">Monooxygenase</keyword>
<name>A0A183UWR6_TOXCA</name>
<evidence type="ECO:0000256" key="6">
    <source>
        <dbReference type="ARBA" id="ARBA00023004"/>
    </source>
</evidence>
<protein>
    <submittedName>
        <fullName evidence="14">Cytochrome P450</fullName>
    </submittedName>
</protein>
<dbReference type="GO" id="GO:0020037">
    <property type="term" value="F:heme binding"/>
    <property type="evidence" value="ECO:0007669"/>
    <property type="project" value="InterPro"/>
</dbReference>